<dbReference type="InterPro" id="IPR036388">
    <property type="entry name" value="WH-like_DNA-bd_sf"/>
</dbReference>
<dbReference type="GO" id="GO:0032993">
    <property type="term" value="C:protein-DNA complex"/>
    <property type="evidence" value="ECO:0007669"/>
    <property type="project" value="TreeGrafter"/>
</dbReference>
<keyword evidence="5" id="KW-0804">Transcription</keyword>
<dbReference type="Pfam" id="PF03466">
    <property type="entry name" value="LysR_substrate"/>
    <property type="match status" value="1"/>
</dbReference>
<sequence>MTLQQMEYIAAVDKYRHFAKAAESCGVSQSTLSSLVQKLETELDVTIFDRNSHPVKPTAVGEEIISRVKRVLFNAAQVKELVATRKGESVGNISFGIISTVAPYLLPKMFKYLSVNHPDIHLHVEEARVSTLGSKLERGEIDIALMATPVNNSELLEIPIFQERLMAYVSPESSIHNDTVLQADLLPIDSVWVLREGYCPNRGVFPFCNNITGRHAIYEAGNVETLIKIVDENGGYAIIPELHVPLLRKCQQANVRIFANPEPSREIAFVVHRNFVRERLLNILADAIKAIIPATMLYQRIKKFPITM</sequence>
<evidence type="ECO:0000256" key="2">
    <source>
        <dbReference type="ARBA" id="ARBA00023015"/>
    </source>
</evidence>
<dbReference type="InterPro" id="IPR036390">
    <property type="entry name" value="WH_DNA-bd_sf"/>
</dbReference>
<dbReference type="PANTHER" id="PTHR30346:SF26">
    <property type="entry name" value="HYDROGEN PEROXIDE-INDUCIBLE GENES ACTIVATOR"/>
    <property type="match status" value="1"/>
</dbReference>
<dbReference type="GO" id="GO:0003700">
    <property type="term" value="F:DNA-binding transcription factor activity"/>
    <property type="evidence" value="ECO:0007669"/>
    <property type="project" value="InterPro"/>
</dbReference>
<dbReference type="Gene3D" id="3.40.190.10">
    <property type="entry name" value="Periplasmic binding protein-like II"/>
    <property type="match status" value="2"/>
</dbReference>
<keyword evidence="2" id="KW-0805">Transcription regulation</keyword>
<dbReference type="Proteomes" id="UP000186549">
    <property type="component" value="Unassembled WGS sequence"/>
</dbReference>
<evidence type="ECO:0000256" key="1">
    <source>
        <dbReference type="ARBA" id="ARBA00009437"/>
    </source>
</evidence>
<dbReference type="SUPFAM" id="SSF53850">
    <property type="entry name" value="Periplasmic binding protein-like II"/>
    <property type="match status" value="1"/>
</dbReference>
<accession>A0A1Q6HZR5</accession>
<evidence type="ECO:0000256" key="3">
    <source>
        <dbReference type="ARBA" id="ARBA00023125"/>
    </source>
</evidence>
<keyword evidence="3" id="KW-0238">DNA-binding</keyword>
<dbReference type="Gene3D" id="1.10.10.10">
    <property type="entry name" value="Winged helix-like DNA-binding domain superfamily/Winged helix DNA-binding domain"/>
    <property type="match status" value="1"/>
</dbReference>
<evidence type="ECO:0000259" key="6">
    <source>
        <dbReference type="PROSITE" id="PS50931"/>
    </source>
</evidence>
<dbReference type="AlphaFoldDB" id="A0A1Q6HZR5"/>
<feature type="domain" description="HTH lysR-type" evidence="6">
    <location>
        <begin position="1"/>
        <end position="58"/>
    </location>
</feature>
<evidence type="ECO:0000256" key="4">
    <source>
        <dbReference type="ARBA" id="ARBA00023159"/>
    </source>
</evidence>
<dbReference type="EMBL" id="MNQU01000238">
    <property type="protein sequence ID" value="OKZ31969.1"/>
    <property type="molecule type" value="Genomic_DNA"/>
</dbReference>
<comment type="similarity">
    <text evidence="1">Belongs to the LysR transcriptional regulatory family.</text>
</comment>
<dbReference type="InterPro" id="IPR005119">
    <property type="entry name" value="LysR_subst-bd"/>
</dbReference>
<organism evidence="7 8">
    <name type="scientific">Bacteroides uniformis</name>
    <dbReference type="NCBI Taxonomy" id="820"/>
    <lineage>
        <taxon>Bacteria</taxon>
        <taxon>Pseudomonadati</taxon>
        <taxon>Bacteroidota</taxon>
        <taxon>Bacteroidia</taxon>
        <taxon>Bacteroidales</taxon>
        <taxon>Bacteroidaceae</taxon>
        <taxon>Bacteroides</taxon>
    </lineage>
</organism>
<dbReference type="Pfam" id="PF00126">
    <property type="entry name" value="HTH_1"/>
    <property type="match status" value="1"/>
</dbReference>
<name>A0A1Q6HZR5_BACUN</name>
<dbReference type="PANTHER" id="PTHR30346">
    <property type="entry name" value="TRANSCRIPTIONAL DUAL REGULATOR HCAR-RELATED"/>
    <property type="match status" value="1"/>
</dbReference>
<dbReference type="InterPro" id="IPR000847">
    <property type="entry name" value="LysR_HTH_N"/>
</dbReference>
<dbReference type="PRINTS" id="PR00039">
    <property type="entry name" value="HTHLYSR"/>
</dbReference>
<dbReference type="SUPFAM" id="SSF46785">
    <property type="entry name" value="Winged helix' DNA-binding domain"/>
    <property type="match status" value="1"/>
</dbReference>
<keyword evidence="4" id="KW-0010">Activator</keyword>
<evidence type="ECO:0000313" key="7">
    <source>
        <dbReference type="EMBL" id="OKZ31969.1"/>
    </source>
</evidence>
<proteinExistence type="inferred from homology"/>
<evidence type="ECO:0000313" key="8">
    <source>
        <dbReference type="Proteomes" id="UP000186549"/>
    </source>
</evidence>
<dbReference type="GO" id="GO:0003677">
    <property type="term" value="F:DNA binding"/>
    <property type="evidence" value="ECO:0007669"/>
    <property type="project" value="UniProtKB-KW"/>
</dbReference>
<protein>
    <submittedName>
        <fullName evidence="7">LysR family transcriptional regulator</fullName>
    </submittedName>
</protein>
<dbReference type="FunFam" id="1.10.10.10:FF:000001">
    <property type="entry name" value="LysR family transcriptional regulator"/>
    <property type="match status" value="1"/>
</dbReference>
<reference evidence="7 8" key="1">
    <citation type="journal article" date="2016" name="Nat. Biotechnol.">
        <title>Measurement of bacterial replication rates in microbial communities.</title>
        <authorList>
            <person name="Brown C.T."/>
            <person name="Olm M.R."/>
            <person name="Thomas B.C."/>
            <person name="Banfield J.F."/>
        </authorList>
    </citation>
    <scope>NUCLEOTIDE SEQUENCE [LARGE SCALE GENOMIC DNA]</scope>
    <source>
        <strain evidence="7">45_41</strain>
    </source>
</reference>
<dbReference type="PROSITE" id="PS50931">
    <property type="entry name" value="HTH_LYSR"/>
    <property type="match status" value="1"/>
</dbReference>
<evidence type="ECO:0000256" key="5">
    <source>
        <dbReference type="ARBA" id="ARBA00023163"/>
    </source>
</evidence>
<comment type="caution">
    <text evidence="7">The sequence shown here is derived from an EMBL/GenBank/DDBJ whole genome shotgun (WGS) entry which is preliminary data.</text>
</comment>
<gene>
    <name evidence="7" type="ORF">BHV79_12050</name>
</gene>